<protein>
    <submittedName>
        <fullName evidence="1">Uncharacterized protein</fullName>
    </submittedName>
</protein>
<sequence>MGGLIGRVREYILCSMHVCTIIHPENTIRILV</sequence>
<reference evidence="1" key="2">
    <citation type="journal article" date="2015" name="Fish Shellfish Immunol.">
        <title>Early steps in the European eel (Anguilla anguilla)-Vibrio vulnificus interaction in the gills: Role of the RtxA13 toxin.</title>
        <authorList>
            <person name="Callol A."/>
            <person name="Pajuelo D."/>
            <person name="Ebbesson L."/>
            <person name="Teles M."/>
            <person name="MacKenzie S."/>
            <person name="Amaro C."/>
        </authorList>
    </citation>
    <scope>NUCLEOTIDE SEQUENCE</scope>
</reference>
<dbReference type="AlphaFoldDB" id="A0A0E9QNX2"/>
<reference evidence="1" key="1">
    <citation type="submission" date="2014-11" db="EMBL/GenBank/DDBJ databases">
        <authorList>
            <person name="Amaro Gonzalez C."/>
        </authorList>
    </citation>
    <scope>NUCLEOTIDE SEQUENCE</scope>
</reference>
<dbReference type="EMBL" id="GBXM01090829">
    <property type="protein sequence ID" value="JAH17748.1"/>
    <property type="molecule type" value="Transcribed_RNA"/>
</dbReference>
<accession>A0A0E9QNX2</accession>
<proteinExistence type="predicted"/>
<name>A0A0E9QNX2_ANGAN</name>
<evidence type="ECO:0000313" key="1">
    <source>
        <dbReference type="EMBL" id="JAH17748.1"/>
    </source>
</evidence>
<organism evidence="1">
    <name type="scientific">Anguilla anguilla</name>
    <name type="common">European freshwater eel</name>
    <name type="synonym">Muraena anguilla</name>
    <dbReference type="NCBI Taxonomy" id="7936"/>
    <lineage>
        <taxon>Eukaryota</taxon>
        <taxon>Metazoa</taxon>
        <taxon>Chordata</taxon>
        <taxon>Craniata</taxon>
        <taxon>Vertebrata</taxon>
        <taxon>Euteleostomi</taxon>
        <taxon>Actinopterygii</taxon>
        <taxon>Neopterygii</taxon>
        <taxon>Teleostei</taxon>
        <taxon>Anguilliformes</taxon>
        <taxon>Anguillidae</taxon>
        <taxon>Anguilla</taxon>
    </lineage>
</organism>